<name>A0AAW8F9Z9_9ACTN</name>
<sequence length="403" mass="43475">MEGGDLELGELLAAAEAAPPGESVDVVARDLQKRFGAQRVSFLFADLIGQRLVRLAATDDEVADQAEPIDLQGSVYDSVLRSQRQHVEPDGQGGRRVITPVSNRGDCIGVLEVTLQSVDDTVLRQVRDAAHTLAYIIVTDGRFTDLYHLGRRTTETSLAAEIQHQLLPSAPCCEAAQFTLAAGLIPADDIGGDTYDYTLDRDTLHLSITDAMGHDTNSALLATLLVGALRRARRSGCDALKQAHHAHQALLSHSRGLATGQLLCVDLETGLCELVNAGHPWPLRLRDGRVEEVKLAVNLPFGVAAPASYRVQELQLRPGDRLILLTDGMQERGAAAADLTSVIHDTRALHPREAVRALTGAVLDACRGSLKDDATVLVLDWHGDRRRPVETGSGERSPRHGGR</sequence>
<dbReference type="SUPFAM" id="SSF81606">
    <property type="entry name" value="PP2C-like"/>
    <property type="match status" value="1"/>
</dbReference>
<reference evidence="3" key="1">
    <citation type="submission" date="2023-07" db="EMBL/GenBank/DDBJ databases">
        <title>Comparative genomics of wheat-associated soil bacteria to identify genetic determinants of phenazine resistance.</title>
        <authorList>
            <person name="Mouncey N."/>
        </authorList>
    </citation>
    <scope>NUCLEOTIDE SEQUENCE</scope>
    <source>
        <strain evidence="3">V4I22</strain>
    </source>
</reference>
<dbReference type="Pfam" id="PF07228">
    <property type="entry name" value="SpoIIE"/>
    <property type="match status" value="1"/>
</dbReference>
<protein>
    <recommendedName>
        <fullName evidence="2">PPM-type phosphatase domain-containing protein</fullName>
    </recommendedName>
</protein>
<proteinExistence type="predicted"/>
<dbReference type="SUPFAM" id="SSF55781">
    <property type="entry name" value="GAF domain-like"/>
    <property type="match status" value="1"/>
</dbReference>
<dbReference type="InterPro" id="IPR001932">
    <property type="entry name" value="PPM-type_phosphatase-like_dom"/>
</dbReference>
<gene>
    <name evidence="3" type="ORF">QFZ22_001960</name>
</gene>
<comment type="caution">
    <text evidence="3">The sequence shown here is derived from an EMBL/GenBank/DDBJ whole genome shotgun (WGS) entry which is preliminary data.</text>
</comment>
<dbReference type="InterPro" id="IPR036457">
    <property type="entry name" value="PPM-type-like_dom_sf"/>
</dbReference>
<evidence type="ECO:0000256" key="1">
    <source>
        <dbReference type="ARBA" id="ARBA00022801"/>
    </source>
</evidence>
<keyword evidence="1" id="KW-0378">Hydrolase</keyword>
<dbReference type="InterPro" id="IPR052016">
    <property type="entry name" value="Bact_Sigma-Reg"/>
</dbReference>
<evidence type="ECO:0000259" key="2">
    <source>
        <dbReference type="SMART" id="SM00331"/>
    </source>
</evidence>
<dbReference type="AlphaFoldDB" id="A0AAW8F9Z9"/>
<evidence type="ECO:0000313" key="3">
    <source>
        <dbReference type="EMBL" id="MDQ0905975.1"/>
    </source>
</evidence>
<dbReference type="GO" id="GO:0016791">
    <property type="term" value="F:phosphatase activity"/>
    <property type="evidence" value="ECO:0007669"/>
    <property type="project" value="TreeGrafter"/>
</dbReference>
<dbReference type="PANTHER" id="PTHR43156:SF2">
    <property type="entry name" value="STAGE II SPORULATION PROTEIN E"/>
    <property type="match status" value="1"/>
</dbReference>
<dbReference type="PANTHER" id="PTHR43156">
    <property type="entry name" value="STAGE II SPORULATION PROTEIN E-RELATED"/>
    <property type="match status" value="1"/>
</dbReference>
<evidence type="ECO:0000313" key="4">
    <source>
        <dbReference type="Proteomes" id="UP001234216"/>
    </source>
</evidence>
<organism evidence="3 4">
    <name type="scientific">Streptomyces canus</name>
    <dbReference type="NCBI Taxonomy" id="58343"/>
    <lineage>
        <taxon>Bacteria</taxon>
        <taxon>Bacillati</taxon>
        <taxon>Actinomycetota</taxon>
        <taxon>Actinomycetes</taxon>
        <taxon>Kitasatosporales</taxon>
        <taxon>Streptomycetaceae</taxon>
        <taxon>Streptomyces</taxon>
        <taxon>Streptomyces aurantiacus group</taxon>
    </lineage>
</organism>
<dbReference type="Proteomes" id="UP001234216">
    <property type="component" value="Unassembled WGS sequence"/>
</dbReference>
<dbReference type="SMART" id="SM00331">
    <property type="entry name" value="PP2C_SIG"/>
    <property type="match status" value="1"/>
</dbReference>
<dbReference type="RefSeq" id="WP_306973409.1">
    <property type="nucleotide sequence ID" value="NZ_JAUSZV010000005.1"/>
</dbReference>
<dbReference type="EMBL" id="JAUSZV010000005">
    <property type="protein sequence ID" value="MDQ0905975.1"/>
    <property type="molecule type" value="Genomic_DNA"/>
</dbReference>
<accession>A0AAW8F9Z9</accession>
<feature type="domain" description="PPM-type phosphatase" evidence="2">
    <location>
        <begin position="175"/>
        <end position="381"/>
    </location>
</feature>
<dbReference type="Gene3D" id="3.60.40.10">
    <property type="entry name" value="PPM-type phosphatase domain"/>
    <property type="match status" value="1"/>
</dbReference>